<protein>
    <submittedName>
        <fullName evidence="1">4-amino-4-deoxychorismate lyase</fullName>
    </submittedName>
</protein>
<keyword evidence="2" id="KW-1185">Reference proteome</keyword>
<dbReference type="Gene3D" id="3.20.10.10">
    <property type="entry name" value="D-amino Acid Aminotransferase, subunit A, domain 2"/>
    <property type="match status" value="1"/>
</dbReference>
<name>A0A4R1G0L9_9PAST</name>
<accession>A0A4R1G0L9</accession>
<dbReference type="Pfam" id="PF01063">
    <property type="entry name" value="Aminotran_4"/>
    <property type="match status" value="1"/>
</dbReference>
<dbReference type="Gene3D" id="3.30.470.10">
    <property type="match status" value="1"/>
</dbReference>
<dbReference type="InterPro" id="IPR001544">
    <property type="entry name" value="Aminotrans_IV"/>
</dbReference>
<gene>
    <name evidence="1" type="ORF">EV694_0914</name>
</gene>
<sequence length="192" mass="23135">MSFPLFETIAFEQGQAQRLDYHQARYQRSLRHYYGVHAEKSAVDFRQVLQLPPHCTEGLIRCRVDYNDQHIQIQYTPYQRRCFRHFLPIIVNQPLNYSLKWTDRHLLQQYYAQRGDYDEVMLVQQNLITDCTIGNLVFKRQGQWFTPKSPLLAGTQRQYLLDQQRIELRDIYLHELDLFEEVRLINAMNPLD</sequence>
<comment type="caution">
    <text evidence="1">The sequence shown here is derived from an EMBL/GenBank/DDBJ whole genome shotgun (WGS) entry which is preliminary data.</text>
</comment>
<organism evidence="1 2">
    <name type="scientific">Volucribacter psittacicida</name>
    <dbReference type="NCBI Taxonomy" id="203482"/>
    <lineage>
        <taxon>Bacteria</taxon>
        <taxon>Pseudomonadati</taxon>
        <taxon>Pseudomonadota</taxon>
        <taxon>Gammaproteobacteria</taxon>
        <taxon>Pasteurellales</taxon>
        <taxon>Pasteurellaceae</taxon>
        <taxon>Volucribacter</taxon>
    </lineage>
</organism>
<dbReference type="OrthoDB" id="1148709at2"/>
<dbReference type="Proteomes" id="UP000294702">
    <property type="component" value="Unassembled WGS sequence"/>
</dbReference>
<proteinExistence type="predicted"/>
<dbReference type="InterPro" id="IPR036038">
    <property type="entry name" value="Aminotransferase-like"/>
</dbReference>
<reference evidence="1 2" key="1">
    <citation type="submission" date="2019-03" db="EMBL/GenBank/DDBJ databases">
        <title>Genomic Encyclopedia of Type Strains, Phase IV (KMG-IV): sequencing the most valuable type-strain genomes for metagenomic binning, comparative biology and taxonomic classification.</title>
        <authorList>
            <person name="Goeker M."/>
        </authorList>
    </citation>
    <scope>NUCLEOTIDE SEQUENCE [LARGE SCALE GENOMIC DNA]</scope>
    <source>
        <strain evidence="1 2">DSM 15534</strain>
    </source>
</reference>
<dbReference type="SUPFAM" id="SSF56752">
    <property type="entry name" value="D-aminoacid aminotransferase-like PLP-dependent enzymes"/>
    <property type="match status" value="1"/>
</dbReference>
<dbReference type="EMBL" id="SMFT01000002">
    <property type="protein sequence ID" value="TCJ98508.1"/>
    <property type="molecule type" value="Genomic_DNA"/>
</dbReference>
<keyword evidence="1" id="KW-0456">Lyase</keyword>
<evidence type="ECO:0000313" key="2">
    <source>
        <dbReference type="Proteomes" id="UP000294702"/>
    </source>
</evidence>
<dbReference type="InterPro" id="IPR043132">
    <property type="entry name" value="BCAT-like_C"/>
</dbReference>
<dbReference type="GO" id="GO:0016829">
    <property type="term" value="F:lyase activity"/>
    <property type="evidence" value="ECO:0007669"/>
    <property type="project" value="UniProtKB-KW"/>
</dbReference>
<dbReference type="AlphaFoldDB" id="A0A4R1G0L9"/>
<evidence type="ECO:0000313" key="1">
    <source>
        <dbReference type="EMBL" id="TCJ98508.1"/>
    </source>
</evidence>
<dbReference type="InterPro" id="IPR043131">
    <property type="entry name" value="BCAT-like_N"/>
</dbReference>
<dbReference type="RefSeq" id="WP_132689842.1">
    <property type="nucleotide sequence ID" value="NZ_SMFT01000002.1"/>
</dbReference>